<keyword evidence="1" id="KW-0804">Transcription</keyword>
<evidence type="ECO:0000313" key="3">
    <source>
        <dbReference type="EMBL" id="MBM6948861.1"/>
    </source>
</evidence>
<dbReference type="AlphaFoldDB" id="A0A938XCB9"/>
<dbReference type="SUPFAM" id="SSF82679">
    <property type="entry name" value="N-utilization substance G protein NusG, N-terminal domain"/>
    <property type="match status" value="1"/>
</dbReference>
<sequence>MWYVLKCQPGKAEEIMESCRKNISGQVLHDVFTFTYDRMKRYEGSWHTETSPMFPDCLFLETKDPAALHRELRPYLACMQADTEDRMLTEVRPEEEAFLRKAGGRNHHLKMSTGYIRNGITHITDGPLVGMERRIRRIDRHKRLASIEMPMPGMEKPVQAGLEITSKN</sequence>
<dbReference type="Pfam" id="PF02357">
    <property type="entry name" value="NusG"/>
    <property type="match status" value="1"/>
</dbReference>
<gene>
    <name evidence="3" type="ORF">H6A20_09385</name>
</gene>
<comment type="caution">
    <text evidence="3">The sequence shown here is derived from an EMBL/GenBank/DDBJ whole genome shotgun (WGS) entry which is preliminary data.</text>
</comment>
<dbReference type="InterPro" id="IPR036735">
    <property type="entry name" value="NGN_dom_sf"/>
</dbReference>
<evidence type="ECO:0000259" key="2">
    <source>
        <dbReference type="Pfam" id="PF02357"/>
    </source>
</evidence>
<evidence type="ECO:0000313" key="4">
    <source>
        <dbReference type="Proteomes" id="UP000705508"/>
    </source>
</evidence>
<accession>A0A938XCB9</accession>
<dbReference type="Gene3D" id="3.30.70.940">
    <property type="entry name" value="NusG, N-terminal domain"/>
    <property type="match status" value="1"/>
</dbReference>
<dbReference type="EMBL" id="JACJKS010000013">
    <property type="protein sequence ID" value="MBM6948861.1"/>
    <property type="molecule type" value="Genomic_DNA"/>
</dbReference>
<dbReference type="Proteomes" id="UP000705508">
    <property type="component" value="Unassembled WGS sequence"/>
</dbReference>
<organism evidence="3 4">
    <name type="scientific">Mordavella massiliensis</name>
    <dbReference type="NCBI Taxonomy" id="1871024"/>
    <lineage>
        <taxon>Bacteria</taxon>
        <taxon>Bacillati</taxon>
        <taxon>Bacillota</taxon>
        <taxon>Clostridia</taxon>
        <taxon>Eubacteriales</taxon>
        <taxon>Clostridiaceae</taxon>
        <taxon>Mordavella</taxon>
    </lineage>
</organism>
<reference evidence="3" key="2">
    <citation type="journal article" date="2021" name="Sci. Rep.">
        <title>The distribution of antibiotic resistance genes in chicken gut microbiota commensals.</title>
        <authorList>
            <person name="Juricova H."/>
            <person name="Matiasovicova J."/>
            <person name="Kubasova T."/>
            <person name="Cejkova D."/>
            <person name="Rychlik I."/>
        </authorList>
    </citation>
    <scope>NUCLEOTIDE SEQUENCE</scope>
    <source>
        <strain evidence="3">An582</strain>
    </source>
</reference>
<dbReference type="InterPro" id="IPR006645">
    <property type="entry name" value="NGN-like_dom"/>
</dbReference>
<evidence type="ECO:0000256" key="1">
    <source>
        <dbReference type="ARBA" id="ARBA00023163"/>
    </source>
</evidence>
<feature type="domain" description="NusG-like N-terminal" evidence="2">
    <location>
        <begin position="2"/>
        <end position="63"/>
    </location>
</feature>
<proteinExistence type="predicted"/>
<dbReference type="RefSeq" id="WP_204906865.1">
    <property type="nucleotide sequence ID" value="NZ_JACJKS010000013.1"/>
</dbReference>
<protein>
    <recommendedName>
        <fullName evidence="2">NusG-like N-terminal domain-containing protein</fullName>
    </recommendedName>
</protein>
<name>A0A938XCB9_9CLOT</name>
<reference evidence="3" key="1">
    <citation type="submission" date="2020-08" db="EMBL/GenBank/DDBJ databases">
        <authorList>
            <person name="Cejkova D."/>
            <person name="Kubasova T."/>
            <person name="Jahodarova E."/>
            <person name="Rychlik I."/>
        </authorList>
    </citation>
    <scope>NUCLEOTIDE SEQUENCE</scope>
    <source>
        <strain evidence="3">An582</strain>
    </source>
</reference>
<dbReference type="GO" id="GO:0006354">
    <property type="term" value="P:DNA-templated transcription elongation"/>
    <property type="evidence" value="ECO:0007669"/>
    <property type="project" value="InterPro"/>
</dbReference>